<reference evidence="2 3" key="1">
    <citation type="submission" date="2016-11" db="EMBL/GenBank/DDBJ databases">
        <authorList>
            <person name="Jaros S."/>
            <person name="Januszkiewicz K."/>
            <person name="Wedrychowicz H."/>
        </authorList>
    </citation>
    <scope>NUCLEOTIDE SEQUENCE [LARGE SCALE GENOMIC DNA]</scope>
    <source>
        <strain evidence="2 3">DSM 26897</strain>
    </source>
</reference>
<dbReference type="STRING" id="1302690.BUE76_00490"/>
<feature type="region of interest" description="Disordered" evidence="1">
    <location>
        <begin position="1"/>
        <end position="65"/>
    </location>
</feature>
<dbReference type="OrthoDB" id="1494791at2"/>
<evidence type="ECO:0000313" key="3">
    <source>
        <dbReference type="Proteomes" id="UP000184368"/>
    </source>
</evidence>
<dbReference type="RefSeq" id="WP_073048731.1">
    <property type="nucleotide sequence ID" value="NZ_FQUO01000030.1"/>
</dbReference>
<keyword evidence="3" id="KW-1185">Reference proteome</keyword>
<dbReference type="AlphaFoldDB" id="A0A1M5JBI4"/>
<protein>
    <submittedName>
        <fullName evidence="2">Uncharacterized protein</fullName>
    </submittedName>
</protein>
<feature type="compositionally biased region" description="Basic and acidic residues" evidence="1">
    <location>
        <begin position="1"/>
        <end position="10"/>
    </location>
</feature>
<evidence type="ECO:0000256" key="1">
    <source>
        <dbReference type="SAM" id="MobiDB-lite"/>
    </source>
</evidence>
<evidence type="ECO:0000313" key="2">
    <source>
        <dbReference type="EMBL" id="SHG37944.1"/>
    </source>
</evidence>
<dbReference type="Proteomes" id="UP000184368">
    <property type="component" value="Unassembled WGS sequence"/>
</dbReference>
<organism evidence="2 3">
    <name type="scientific">Cnuella takakiae</name>
    <dbReference type="NCBI Taxonomy" id="1302690"/>
    <lineage>
        <taxon>Bacteria</taxon>
        <taxon>Pseudomonadati</taxon>
        <taxon>Bacteroidota</taxon>
        <taxon>Chitinophagia</taxon>
        <taxon>Chitinophagales</taxon>
        <taxon>Chitinophagaceae</taxon>
        <taxon>Cnuella</taxon>
    </lineage>
</organism>
<dbReference type="EMBL" id="FQUO01000030">
    <property type="protein sequence ID" value="SHG37944.1"/>
    <property type="molecule type" value="Genomic_DNA"/>
</dbReference>
<accession>A0A1M5JBI4</accession>
<feature type="compositionally biased region" description="Basic and acidic residues" evidence="1">
    <location>
        <begin position="51"/>
        <end position="65"/>
    </location>
</feature>
<name>A0A1M5JBI4_9BACT</name>
<proteinExistence type="predicted"/>
<sequence length="100" mass="11185">MSATKNKLDPNKLVLPGKKEISKPATNSQPQLVETAVQKIHEQPENGAGDSKPKKQEEVTRRTTLDIPESLHKAIKRRLIDNGQTIKDYFLDLAKKDLGL</sequence>
<gene>
    <name evidence="2" type="ORF">SAMN05444008_13015</name>
</gene>